<accession>A0A602Z8N5</accession>
<evidence type="ECO:0000313" key="1">
    <source>
        <dbReference type="EMBL" id="ECT8499545.1"/>
    </source>
</evidence>
<sequence>MIKTVQSASLISTFFRKEKIMSEIKVKLLALCILCTPLACSAQDFSPEFVRHVFLNLDITSFPNSMGPKHFPGGTTMKETFKYFGNPDMSSDKKTVKIFFPDNSYEPDYKKSGWEYTLKILSFDKNKKITACYTDICHGLCTYAVTQPVTILERNGEYIVTHLYDKTIKGCEYYIH</sequence>
<gene>
    <name evidence="1" type="ORF">BWQ27_26310</name>
</gene>
<organism evidence="1">
    <name type="scientific">Salmonella enterica subsp. enterica serovar Pensacola</name>
    <dbReference type="NCBI Taxonomy" id="34042"/>
    <lineage>
        <taxon>Bacteria</taxon>
        <taxon>Pseudomonadati</taxon>
        <taxon>Pseudomonadota</taxon>
        <taxon>Gammaproteobacteria</taxon>
        <taxon>Enterobacterales</taxon>
        <taxon>Enterobacteriaceae</taxon>
        <taxon>Salmonella</taxon>
    </lineage>
</organism>
<dbReference type="AlphaFoldDB" id="A0A602Z8N5"/>
<protein>
    <submittedName>
        <fullName evidence="1">Uncharacterized protein</fullName>
    </submittedName>
</protein>
<dbReference type="EMBL" id="AAKOBS010000061">
    <property type="protein sequence ID" value="ECT8499545.1"/>
    <property type="molecule type" value="Genomic_DNA"/>
</dbReference>
<dbReference type="Proteomes" id="UP000839894">
    <property type="component" value="Unassembled WGS sequence"/>
</dbReference>
<proteinExistence type="predicted"/>
<comment type="caution">
    <text evidence="1">The sequence shown here is derived from an EMBL/GenBank/DDBJ whole genome shotgun (WGS) entry which is preliminary data.</text>
</comment>
<reference evidence="1" key="1">
    <citation type="submission" date="2018-07" db="EMBL/GenBank/DDBJ databases">
        <authorList>
            <consortium name="PulseNet: The National Subtyping Network for Foodborne Disease Surveillance"/>
            <person name="Tarr C.L."/>
            <person name="Trees E."/>
            <person name="Katz L.S."/>
            <person name="Carleton-Romer H.A."/>
            <person name="Stroika S."/>
            <person name="Kucerova Z."/>
            <person name="Roache K.F."/>
            <person name="Sabol A.L."/>
            <person name="Besser J."/>
            <person name="Gerner-Smidt P."/>
        </authorList>
    </citation>
    <scope>NUCLEOTIDE SEQUENCE [LARGE SCALE GENOMIC DNA]</scope>
    <source>
        <strain evidence="1">PNUSAS006183</strain>
    </source>
</reference>
<name>A0A602Z8N5_SALET</name>